<name>A0A417YN72_9BACI</name>
<evidence type="ECO:0000313" key="1">
    <source>
        <dbReference type="EMBL" id="RHW35215.1"/>
    </source>
</evidence>
<dbReference type="Pfam" id="PF14005">
    <property type="entry name" value="YpjP"/>
    <property type="match status" value="1"/>
</dbReference>
<dbReference type="EMBL" id="QWEH01000001">
    <property type="protein sequence ID" value="RHW35215.1"/>
    <property type="molecule type" value="Genomic_DNA"/>
</dbReference>
<accession>A0A417YN72</accession>
<comment type="caution">
    <text evidence="1">The sequence shown here is derived from an EMBL/GenBank/DDBJ whole genome shotgun (WGS) entry which is preliminary data.</text>
</comment>
<keyword evidence="2" id="KW-1185">Reference proteome</keyword>
<dbReference type="OrthoDB" id="2435352at2"/>
<organism evidence="1 2">
    <name type="scientific">Oceanobacillus profundus</name>
    <dbReference type="NCBI Taxonomy" id="372463"/>
    <lineage>
        <taxon>Bacteria</taxon>
        <taxon>Bacillati</taxon>
        <taxon>Bacillota</taxon>
        <taxon>Bacilli</taxon>
        <taxon>Bacillales</taxon>
        <taxon>Bacillaceae</taxon>
        <taxon>Oceanobacillus</taxon>
    </lineage>
</organism>
<proteinExistence type="predicted"/>
<dbReference type="RefSeq" id="WP_095310536.1">
    <property type="nucleotide sequence ID" value="NZ_JAMAWL010000006.1"/>
</dbReference>
<evidence type="ECO:0000313" key="2">
    <source>
        <dbReference type="Proteomes" id="UP000285456"/>
    </source>
</evidence>
<gene>
    <name evidence="1" type="ORF">D1B32_00935</name>
</gene>
<sequence length="205" mass="23477">MKFWMRKLAVVFVTIFTLGMYSPTALLEIDADENEDAFASGADINNHSGPVTELREEIDYTLPLPIVEANPKEQAVKELTEQAKEQALIKFGSRIASQVETEFTDIILPNIEAVLASILDESGTDNYAYFAITENPAEGYGERIFNVYDEKRGQDIAKFHVRRDNRPLEGHYFNFHYHVSSDGFKEHHDIGEIYWDKNTPPRWMA</sequence>
<protein>
    <recommendedName>
        <fullName evidence="3">Cell division protein FtsK</fullName>
    </recommendedName>
</protein>
<dbReference type="Proteomes" id="UP000285456">
    <property type="component" value="Unassembled WGS sequence"/>
</dbReference>
<dbReference type="InterPro" id="IPR025616">
    <property type="entry name" value="YpjP"/>
</dbReference>
<reference evidence="1 2" key="1">
    <citation type="journal article" date="2007" name="Int. J. Syst. Evol. Microbiol.">
        <title>Oceanobacillus profundus sp. nov., isolated from a deep-sea sediment core.</title>
        <authorList>
            <person name="Kim Y.G."/>
            <person name="Choi D.H."/>
            <person name="Hyun S."/>
            <person name="Cho B.C."/>
        </authorList>
    </citation>
    <scope>NUCLEOTIDE SEQUENCE [LARGE SCALE GENOMIC DNA]</scope>
    <source>
        <strain evidence="1 2">DSM 18246</strain>
    </source>
</reference>
<dbReference type="AlphaFoldDB" id="A0A417YN72"/>
<evidence type="ECO:0008006" key="3">
    <source>
        <dbReference type="Google" id="ProtNLM"/>
    </source>
</evidence>